<feature type="compositionally biased region" description="Low complexity" evidence="1">
    <location>
        <begin position="102"/>
        <end position="117"/>
    </location>
</feature>
<gene>
    <name evidence="3" type="ORF">ARAM_001072</name>
</gene>
<dbReference type="Proteomes" id="UP000034291">
    <property type="component" value="Unassembled WGS sequence"/>
</dbReference>
<dbReference type="AlphaFoldDB" id="A0A0F8UCX1"/>
<feature type="region of interest" description="Disordered" evidence="1">
    <location>
        <begin position="79"/>
        <end position="144"/>
    </location>
</feature>
<evidence type="ECO:0000256" key="1">
    <source>
        <dbReference type="SAM" id="MobiDB-lite"/>
    </source>
</evidence>
<protein>
    <submittedName>
        <fullName evidence="3">Uncharacterized protein</fullName>
    </submittedName>
</protein>
<evidence type="ECO:0000313" key="4">
    <source>
        <dbReference type="Proteomes" id="UP000034291"/>
    </source>
</evidence>
<feature type="transmembrane region" description="Helical" evidence="2">
    <location>
        <begin position="26"/>
        <end position="49"/>
    </location>
</feature>
<keyword evidence="2" id="KW-1133">Transmembrane helix</keyword>
<keyword evidence="2" id="KW-0472">Membrane</keyword>
<feature type="region of interest" description="Disordered" evidence="1">
    <location>
        <begin position="1"/>
        <end position="21"/>
    </location>
</feature>
<dbReference type="EMBL" id="JZBS01002735">
    <property type="protein sequence ID" value="KKK17443.1"/>
    <property type="molecule type" value="Genomic_DNA"/>
</dbReference>
<keyword evidence="4" id="KW-1185">Reference proteome</keyword>
<feature type="region of interest" description="Disordered" evidence="1">
    <location>
        <begin position="210"/>
        <end position="252"/>
    </location>
</feature>
<comment type="caution">
    <text evidence="3">The sequence shown here is derived from an EMBL/GenBank/DDBJ whole genome shotgun (WGS) entry which is preliminary data.</text>
</comment>
<keyword evidence="2" id="KW-0812">Transmembrane</keyword>
<proteinExistence type="predicted"/>
<name>A0A0F8UCX1_9EURO</name>
<dbReference type="OrthoDB" id="4509022at2759"/>
<evidence type="ECO:0000256" key="2">
    <source>
        <dbReference type="SAM" id="Phobius"/>
    </source>
</evidence>
<organism evidence="3 4">
    <name type="scientific">Aspergillus rambellii</name>
    <dbReference type="NCBI Taxonomy" id="308745"/>
    <lineage>
        <taxon>Eukaryota</taxon>
        <taxon>Fungi</taxon>
        <taxon>Dikarya</taxon>
        <taxon>Ascomycota</taxon>
        <taxon>Pezizomycotina</taxon>
        <taxon>Eurotiomycetes</taxon>
        <taxon>Eurotiomycetidae</taxon>
        <taxon>Eurotiales</taxon>
        <taxon>Aspergillaceae</taxon>
        <taxon>Aspergillus</taxon>
        <taxon>Aspergillus subgen. Nidulantes</taxon>
    </lineage>
</organism>
<accession>A0A0F8UCX1</accession>
<evidence type="ECO:0000313" key="3">
    <source>
        <dbReference type="EMBL" id="KKK17443.1"/>
    </source>
</evidence>
<feature type="compositionally biased region" description="Low complexity" evidence="1">
    <location>
        <begin position="1"/>
        <end position="10"/>
    </location>
</feature>
<reference evidence="3 4" key="1">
    <citation type="submission" date="2015-02" db="EMBL/GenBank/DDBJ databases">
        <title>Draft Genome Sequences of Two Closely-Related Aflatoxigenic Aspergillus Species Obtained from the Cote d'Ivoire.</title>
        <authorList>
            <person name="Moore G.G."/>
            <person name="Beltz S.B."/>
            <person name="Mack B.M."/>
        </authorList>
    </citation>
    <scope>NUCLEOTIDE SEQUENCE [LARGE SCALE GENOMIC DNA]</scope>
    <source>
        <strain evidence="3 4">SRRC1468</strain>
    </source>
</reference>
<sequence length="252" mass="27705">MADSYSSQTDQGDDDSNNNSNKTTTIIIGVVVGGVCAICIAATVIFILYKKRKWDRIRQCEERLLDYQLATSYSKSRSVTPEDHCLDLGRMPPALAPGPGPGLLQQPQYARDPSNPSRRSRSATLEAPPPAYQSLHPRYDPSRYSNISRTSAAFDLPKSSNANNGGLSISIPSSEGPGGLAWYHHQQQQQQQQRESMLSTAYSVGDWPLSSTLDANTRADTRRLSTAATAPQEERRGPQRPKPVLSRLVTNF</sequence>